<dbReference type="SUPFAM" id="SSF51101">
    <property type="entry name" value="Mannose-binding lectins"/>
    <property type="match status" value="1"/>
</dbReference>
<dbReference type="InterPro" id="IPR036404">
    <property type="entry name" value="Jacalin-like_lectin_dom_sf"/>
</dbReference>
<dbReference type="GO" id="GO:0008237">
    <property type="term" value="F:metallopeptidase activity"/>
    <property type="evidence" value="ECO:0007669"/>
    <property type="project" value="UniProtKB-KW"/>
</dbReference>
<sequence length="685" mass="76133">MGESKDNIELFNLRANEELFSPCVVVHGKLNSKSANNIQVQHPQLPPLTFPVNDGFFKATIILTPGANRLSFITDTNISKTVDCFYSPLDQNLPIHLCLVVAKDSPLQFDSPASQIQKEGGNGLDLAVKKMRIGARLMQAFTNEQMLRNGFGHRTIKFVEEYTWDTQFEQRIAMRNTIKVHIVRSDKTTNEIRDIDVAQQNPNAKRSGDLFGMAMDALRKYGGPFTQGEKPVMAACVFLDAHWDGKLIRGHAALGGGDDQFRLAIFGSHGMYSWPTSMEQVIPYFLDSTKVSTKEVANDANQCGTHWECLNVTLGAFMHEIGHSLGSPHQVNGVMLRDYITLNRSFLTKEAYSVRTNSYGAKSPIYPKEECTWHRLDLLRYLYHPTCTVPQDYYDPSFMRPGRIGNFDYPKPAVYNQGNGVFTFKSKTGIYAIEIVCGDLAKAYLEYLPLSLGGVGPQKEITISMEDLRSRIPPNDIPEHGNSFHIRILAVNTDDQYIENFPQMMKSETVNMSKFGFGDNVVAIKSPTLGRPERSEPTGIVPIDFRTVTSVRVYYSHAVNGLKFTCTDPIKTPAVPPRTYEKGDQKSFSNGSSRKTKTVIFGKEAGSYADITLQPNEIITGFNLKCGWWIDSIQFVMNTGRTTPSYGKGGGGLAELSPPSGQYIMGLYGSVGAWIDALGILYGSA</sequence>
<evidence type="ECO:0000259" key="1">
    <source>
        <dbReference type="PROSITE" id="PS51752"/>
    </source>
</evidence>
<keyword evidence="2" id="KW-0482">Metalloprotease</keyword>
<accession>A0ABR4NMZ5</accession>
<dbReference type="Pfam" id="PF12044">
    <property type="entry name" value="Metallopep"/>
    <property type="match status" value="1"/>
</dbReference>
<dbReference type="EMBL" id="JBEVYD010000012">
    <property type="protein sequence ID" value="KAL3229121.1"/>
    <property type="molecule type" value="Genomic_DNA"/>
</dbReference>
<dbReference type="PANTHER" id="PTHR21054">
    <property type="entry name" value="ZINC METALLOPROTEINASE-RELATED"/>
    <property type="match status" value="1"/>
</dbReference>
<proteinExistence type="predicted"/>
<dbReference type="Proteomes" id="UP001623330">
    <property type="component" value="Unassembled WGS sequence"/>
</dbReference>
<comment type="caution">
    <text evidence="2">The sequence shown here is derived from an EMBL/GenBank/DDBJ whole genome shotgun (WGS) entry which is preliminary data.</text>
</comment>
<feature type="domain" description="Jacalin-type lectin" evidence="1">
    <location>
        <begin position="523"/>
        <end position="684"/>
    </location>
</feature>
<reference evidence="2 3" key="1">
    <citation type="submission" date="2024-05" db="EMBL/GenBank/DDBJ databases">
        <title>Long read based assembly of the Candida bracarensis genome reveals expanded adhesin content.</title>
        <authorList>
            <person name="Marcet-Houben M."/>
            <person name="Ksiezopolska E."/>
            <person name="Gabaldon T."/>
        </authorList>
    </citation>
    <scope>NUCLEOTIDE SEQUENCE [LARGE SCALE GENOMIC DNA]</scope>
    <source>
        <strain evidence="2 3">CBM6</strain>
    </source>
</reference>
<keyword evidence="2" id="KW-0378">Hydrolase</keyword>
<protein>
    <submittedName>
        <fullName evidence="2">Zinc metalloproteinase</fullName>
    </submittedName>
</protein>
<name>A0ABR4NMZ5_9SACH</name>
<dbReference type="InterPro" id="IPR021917">
    <property type="entry name" value="Unchr_Zn-peptidase-like"/>
</dbReference>
<dbReference type="Gene3D" id="2.100.10.30">
    <property type="entry name" value="Jacalin-like lectin domain"/>
    <property type="match status" value="1"/>
</dbReference>
<dbReference type="Pfam" id="PF01419">
    <property type="entry name" value="Jacalin"/>
    <property type="match status" value="1"/>
</dbReference>
<dbReference type="InterPro" id="IPR001229">
    <property type="entry name" value="Jacalin-like_lectin_dom"/>
</dbReference>
<keyword evidence="3" id="KW-1185">Reference proteome</keyword>
<gene>
    <name evidence="2" type="ORF">RNJ44_02208</name>
</gene>
<organism evidence="2 3">
    <name type="scientific">Nakaseomyces bracarensis</name>
    <dbReference type="NCBI Taxonomy" id="273131"/>
    <lineage>
        <taxon>Eukaryota</taxon>
        <taxon>Fungi</taxon>
        <taxon>Dikarya</taxon>
        <taxon>Ascomycota</taxon>
        <taxon>Saccharomycotina</taxon>
        <taxon>Saccharomycetes</taxon>
        <taxon>Saccharomycetales</taxon>
        <taxon>Saccharomycetaceae</taxon>
        <taxon>Nakaseomyces</taxon>
    </lineage>
</organism>
<dbReference type="InterPro" id="IPR053002">
    <property type="entry name" value="Metalloproteinase_M10B"/>
</dbReference>
<dbReference type="PROSITE" id="PS51752">
    <property type="entry name" value="JACALIN_LECTIN"/>
    <property type="match status" value="1"/>
</dbReference>
<evidence type="ECO:0000313" key="3">
    <source>
        <dbReference type="Proteomes" id="UP001623330"/>
    </source>
</evidence>
<dbReference type="PANTHER" id="PTHR21054:SF2">
    <property type="entry name" value="MIP04191P"/>
    <property type="match status" value="1"/>
</dbReference>
<evidence type="ECO:0000313" key="2">
    <source>
        <dbReference type="EMBL" id="KAL3229121.1"/>
    </source>
</evidence>
<keyword evidence="2" id="KW-0645">Protease</keyword>